<dbReference type="AlphaFoldDB" id="A0AAW5UI50"/>
<comment type="caution">
    <text evidence="1">The sequence shown here is derived from an EMBL/GenBank/DDBJ whole genome shotgun (WGS) entry which is preliminary data.</text>
</comment>
<evidence type="ECO:0000313" key="1">
    <source>
        <dbReference type="EMBL" id="MCW4154543.1"/>
    </source>
</evidence>
<gene>
    <name evidence="1" type="ORF">ONT23_03085</name>
</gene>
<accession>A0AAW5UI50</accession>
<dbReference type="Proteomes" id="UP001209168">
    <property type="component" value="Unassembled WGS sequence"/>
</dbReference>
<proteinExistence type="predicted"/>
<evidence type="ECO:0000313" key="2">
    <source>
        <dbReference type="Proteomes" id="UP001209168"/>
    </source>
</evidence>
<dbReference type="RefSeq" id="WP_264899229.1">
    <property type="nucleotide sequence ID" value="NZ_CATKVX010000001.1"/>
</dbReference>
<dbReference type="EMBL" id="JAPDVH010000001">
    <property type="protein sequence ID" value="MCW4154543.1"/>
    <property type="molecule type" value="Genomic_DNA"/>
</dbReference>
<organism evidence="1 2">
    <name type="scientific">Segatella copri</name>
    <dbReference type="NCBI Taxonomy" id="165179"/>
    <lineage>
        <taxon>Bacteria</taxon>
        <taxon>Pseudomonadati</taxon>
        <taxon>Bacteroidota</taxon>
        <taxon>Bacteroidia</taxon>
        <taxon>Bacteroidales</taxon>
        <taxon>Prevotellaceae</taxon>
        <taxon>Segatella</taxon>
    </lineage>
</organism>
<protein>
    <submittedName>
        <fullName evidence="1">Uncharacterized protein</fullName>
    </submittedName>
</protein>
<sequence>MGSKKTTIQGVKNIPYIWYKAAKRMVCMMDKDVFPIYNKV</sequence>
<name>A0AAW5UI50_9BACT</name>
<reference evidence="1" key="1">
    <citation type="submission" date="2022-11" db="EMBL/GenBank/DDBJ databases">
        <title>Genomic repertoires linked with pathogenic potency of arthritogenic Prevotella copri isolated from the gut of rheumatoid arthritis patients.</title>
        <authorList>
            <person name="Nii T."/>
            <person name="Maeda Y."/>
            <person name="Motooka D."/>
            <person name="Naito M."/>
            <person name="Matsumoto Y."/>
            <person name="Ogawa T."/>
            <person name="Oguro-Igashira E."/>
            <person name="Kishikawa T."/>
            <person name="Yamashita M."/>
            <person name="Koizumi S."/>
            <person name="Kurakawa T."/>
            <person name="Okumura R."/>
            <person name="Kayama H."/>
            <person name="Murakami M."/>
            <person name="Sakaguchi T."/>
            <person name="Das B."/>
            <person name="Nakamura S."/>
            <person name="Okada Y."/>
            <person name="Kumanogoh A."/>
            <person name="Takeda K."/>
        </authorList>
    </citation>
    <scope>NUCLEOTIDE SEQUENCE</scope>
    <source>
        <strain evidence="1">H012_8</strain>
    </source>
</reference>